<feature type="transmembrane region" description="Helical" evidence="8">
    <location>
        <begin position="3021"/>
        <end position="3047"/>
    </location>
</feature>
<evidence type="ECO:0000256" key="5">
    <source>
        <dbReference type="ARBA" id="ARBA00022777"/>
    </source>
</evidence>
<evidence type="ECO:0000256" key="7">
    <source>
        <dbReference type="SAM" id="MobiDB-lite"/>
    </source>
</evidence>
<sequence>MPSVHLFTGWYARFTCRPKGEPNAETDEGFEEHSSLQQGVFGVLYTVSKEHKATLRFAVSRLVLDFWQLWLLVVNPAYGFDINVNSKIWKAASFIQLDWILLDRGYTFFLIVLYMLLALLALNVLLSMWVAYQFSNNRFDQVWPIAFLRWFGLIFFQVLDIATLTLLLGTLDCHYMGGPPQLRYYNALFPEVYCWSMPHLVHVAVSVVGLLVFEVMASAMVLSQMDLNPLSRQPLAIMHSSTEGLCFGLKSIAAIAAVMLAGDLKWVPATYAVVNYARCATYGCVLYCSALLCVLAFMTPSARQPERRKEFQHQVTLALWIGMGPAALAGMAACWARLHYFCVVVAERFRTATPGLPSKYICKFEDAREVGVALRACRDWIPGDEDTLKPEAMALGEVIVKAGIMQLPSNPRMTLLYSSFLIDVQGSYQSGYTQLQAAKQQSPGLLDRFAIFSREQEHTQKASGVNGAGDGVVDLVSYVEFQRSHRLVTRAHKEALLAMRAFWSMLLHSRVSFMRLTHAINRIEVSIRSAERAYQSVLTRHGHNARLVRLYGRFLESVKFDPWAAAKWFTEADRLEEREEHAKEAMQLGGALVALGATAGGGGAMAVDGLAALFINSQGIIQVATPEVHALLGYAKGELKDRDVACIMPPPFGDRHNAYLRNYIQTGVSHVLDRTTDFVALTKTRSVAPIRLRISKVSGLSEDSVFMGVMEPLPPQPGVVRAWVMGNGGGTAGATGNTLIAAEEGFYDWLGYGPGELLGQPLSALVNDAPTVDVVIKDLQQSLLTPPIATKATATAAAAVAAGRSRCRSGDLTGPGVPPSQPLSAAQQGQLGSSTGPGSPGVAEGGDRGIGHGGMGRSTGSQLLGFSLAALMLARDTAGGGGKADAALDASDTSAHGNGASGEVGGIVRGVGSRTANQPQPTATLPGLEWRHKYSGSIPLTTILSADAFGSVRYVVISLHTDPNANGEGAAVPSTTPGGAMHDSVHYSGGGAASASAYMAIASAGYGGNAKDSLLPPFAYELGGTGRGRRASVLPQLLRSPAVFSELMLVADQKGRLLHVTAAMAAALGRSVESVRNAGLAALMPEPYGLIHRPWMHLLAVPPGKSWGDNAAATAVGHGAPQPPPHSCRSGVTLSLCGYDESEGPVDVPFRMRLQQRLSTTPKGPGRVHVMAFERRTRNQAMAERRMRLTVDLSGTITAADPAPASLFGVDPRQMVGRSLADLVDVFQLAAQVQGQQQQEQERREQTQGQQVLEQVRSPSADPTGSSSLEQQQDVQETLTASIATATGAVASPFSSDRIKGDLRRAGSGAVDLVRMASGTAGSEAAGNAVRTPSGSVVAHDAATSGFAAAQLHPSSVAADSPLAVAGDDLDKLLTLLMLELSKRGSSAEGMSWRVGVSLPADDSADAELQRLRAALGDKHVAAAAAALGAKVVPAVMVVRMVRRPHATAPAASSTAYPTRMPGGGSAYPGGGGLRSGASLGGAEAALPELTSAARSTHAASSAPVPPLSSLTSVGMTAETAVLSATPAPSRSQLPEIDGAVTAASTREESFPQPAPPAARGGGRGADGMPIGSMAGSPLASPRNPLVAAAGAEAAMISSSRSPSFSVPTQQPWTSPQREHGSPRSGRSGSVQTPFASRTASHDHARSGVPQQDQQNCPPSRSVRRSAAMPSSKDLAAAQKGHREQSAEEQGQQYYVPAQHGRYRHADPTRIPANAQAAFQRPFQPTQPFQQPPEAHRPQRQQPSAQPLWSHQQPTPLAQHAALHAAALAPSLRLEVELWRADLLGGVLELDARGRVARVDPHDSLGRAGLILGSPSGGLLNANIATLLPLPPAGAAALLTMPQPAADTIGSRSAPVLRGALKHRSGDAGRSGVVGPPLVLTARHAGDCCEVQLRLQAVRRTGVDGGMYIVLRPHRPTPVQPGFVRWLAAGDVAGLAANPPAGTIGSGSGTLAAGSNAGTLHTSATGLGVLAAMQPAGTPGTPRGVGGTGCAAASPSMKAMAATMAFHDVGRSDLPLVSAGPGSPHGRRASGVVAAAKLAPLPAAAAPVAPSISSPATPTVPEAVVSHAEQAAAIAAARPFTAAAVMPAAEPMVLSPRARPASSKPRPNLTSVAQAAAVRAPAAADGGDVTAASIGSAHEPPPMAWPAGIAVTPAVAASAAAAAASLLDGMASATADAISQAITATRRGSLRVADQHVTSTDQHVSSTGGTPAELRRRPSFNEPGGGDGAPEAALSDTAQRRHDNLLARSRRGSHLSRLESWVLSSSGIDPDAEPPNRAASSAHSRLLPGAVPAGPTAAGTVSESDAKDDSSHDEVHDGMGQYGSDHHDLDTSSADSDEDYDGEAGQQRQRGRKHCSGADPLAEDEAILRTLEGTAGKLDVGDEKATVTSGPALDGAFAAASGSRSGGLPSAGVTALREGILPEGALDSNQGRGGGGGSGSEVGSDASGVGTAFGAGKRFKRLYRLLMGPPSQAHSSRLWRRLLAVVGAILVIHTITFAVMVSRLNLQLNDIRELNDVGAAAARMHDIAINARTLATLYTTHTDAVRAGNAGINASSYNHTPAAGMQVFGEDLAIASRRVLAQMEEMTLELKELQQDIFLGKRKSLRMPTGFGFRDIWELPRLPVVDFYNRNDNITGQLFSAAGYSSNGSLILEPELIRETVPMGLWRASNLFVAAALELAETAEAYVAAGVDFSALASYNFVVYNGMDVLWPAYQDSIDAVVQITIGNGREVYTLMLMILVVEGVVIGLGASAFVWYEAQQFTNYHYNLYTVFVLVPMGLVRGLANMSIELEPGNEDEDALLNNANTLAAAEEDGDGAGGKGMDAGSALAIADPLVLPSPALLDTEVFYDGGKGMFSPPAVAVEVSNGVAASAKPRILRIQSAGRPMASAGFEHPGTLPRYNSGDGDDGSGPDAAMADEVAAIAAAAVAGKDLTTSSSKADRGCGATGGGHISTRKVQSSPSMMARAAAAASFSAHNASRLLSFRFLASNKVAPHFGANSGSGSARAAKPPRRKLVASRRLGILLVLPFLAWSLVLVSIDLSVFATLNGNDGPIASLGILHSTISRLDRTLYYALDLAASSGNATAAAASHEALSHEILEAQVEYDVLLHGREALGWAPSNITHRPHLEQETRGIVWSGHTVTNILYGEGQCLCFDPVKCQPLTSPYYQLTNNGLHLMMTSIFKATRSMLAQPLGGSSGLNSTEFRFIWALAQSDVEGGMYRLIDIYLKEVQKAYEIAETKQIILFVLAVVWAVAFVWLQLRPFLRRARLEMRRIAELLSQLPPELEVEALMTRLVMSCSAGTSTRQDAGGKKRIGKPADDAGRAESSSVVGGSEPAGAGGGAAGPGMIGGARRTSVLSLMNGSTAWNGNGHESSPASHHANGGTGNWDLAKGPQ</sequence>
<feature type="region of interest" description="Disordered" evidence="7">
    <location>
        <begin position="1724"/>
        <end position="1756"/>
    </location>
</feature>
<evidence type="ECO:0000256" key="6">
    <source>
        <dbReference type="ARBA" id="ARBA00022840"/>
    </source>
</evidence>
<feature type="compositionally biased region" description="Low complexity" evidence="7">
    <location>
        <begin position="1724"/>
        <end position="1733"/>
    </location>
</feature>
<keyword evidence="1" id="KW-0675">Receptor</keyword>
<feature type="compositionally biased region" description="Polar residues" evidence="7">
    <location>
        <begin position="1607"/>
        <end position="1616"/>
    </location>
</feature>
<keyword evidence="1" id="KW-0157">Chromophore</keyword>
<feature type="transmembrane region" description="Helical" evidence="8">
    <location>
        <begin position="2767"/>
        <end position="2785"/>
    </location>
</feature>
<dbReference type="InterPro" id="IPR000014">
    <property type="entry name" value="PAS"/>
</dbReference>
<keyword evidence="8" id="KW-0472">Membrane</keyword>
<feature type="region of interest" description="Disordered" evidence="7">
    <location>
        <begin position="2892"/>
        <end position="2912"/>
    </location>
</feature>
<dbReference type="InterPro" id="IPR035965">
    <property type="entry name" value="PAS-like_dom_sf"/>
</dbReference>
<feature type="compositionally biased region" description="Gly residues" evidence="7">
    <location>
        <begin position="1462"/>
        <end position="1472"/>
    </location>
</feature>
<evidence type="ECO:0000256" key="8">
    <source>
        <dbReference type="SAM" id="Phobius"/>
    </source>
</evidence>
<evidence type="ECO:0000259" key="9">
    <source>
        <dbReference type="PROSITE" id="PS50112"/>
    </source>
</evidence>
<dbReference type="RefSeq" id="XP_042920882.1">
    <property type="nucleotide sequence ID" value="XM_043065829.1"/>
</dbReference>
<dbReference type="InParanoid" id="A0A2K3DD35"/>
<feature type="compositionally biased region" description="Polar residues" evidence="7">
    <location>
        <begin position="1649"/>
        <end position="1659"/>
    </location>
</feature>
<dbReference type="Proteomes" id="UP000006906">
    <property type="component" value="Chromosome 9"/>
</dbReference>
<dbReference type="Pfam" id="PF13426">
    <property type="entry name" value="PAS_9"/>
    <property type="match status" value="1"/>
</dbReference>
<feature type="transmembrane region" description="Helical" evidence="8">
    <location>
        <begin position="200"/>
        <end position="223"/>
    </location>
</feature>
<keyword evidence="3" id="KW-0808">Transferase</keyword>
<feature type="compositionally biased region" description="Polar residues" evidence="7">
    <location>
        <begin position="2196"/>
        <end position="2209"/>
    </location>
</feature>
<feature type="compositionally biased region" description="Polar residues" evidence="7">
    <location>
        <begin position="3356"/>
        <end position="3377"/>
    </location>
</feature>
<dbReference type="Gene3D" id="3.30.450.20">
    <property type="entry name" value="PAS domain"/>
    <property type="match status" value="2"/>
</dbReference>
<feature type="transmembrane region" description="Helical" evidence="8">
    <location>
        <begin position="147"/>
        <end position="171"/>
    </location>
</feature>
<feature type="compositionally biased region" description="Polar residues" evidence="7">
    <location>
        <begin position="1625"/>
        <end position="1639"/>
    </location>
</feature>
<name>A0A2K3DD35_CHLRE</name>
<feature type="transmembrane region" description="Helical" evidence="8">
    <location>
        <begin position="106"/>
        <end position="126"/>
    </location>
</feature>
<feature type="transmembrane region" description="Helical" evidence="8">
    <location>
        <begin position="3243"/>
        <end position="3265"/>
    </location>
</feature>
<keyword evidence="4" id="KW-0547">Nucleotide-binding</keyword>
<feature type="region of interest" description="Disordered" evidence="7">
    <location>
        <begin position="1237"/>
        <end position="1275"/>
    </location>
</feature>
<feature type="domain" description="PAS" evidence="9">
    <location>
        <begin position="1189"/>
        <end position="1228"/>
    </location>
</feature>
<dbReference type="SUPFAM" id="SSF55785">
    <property type="entry name" value="PYP-like sensor domain (PAS domain)"/>
    <property type="match status" value="2"/>
</dbReference>
<feature type="region of interest" description="Disordered" evidence="7">
    <location>
        <begin position="1448"/>
        <end position="1472"/>
    </location>
</feature>
<feature type="region of interest" description="Disordered" evidence="7">
    <location>
        <begin position="2937"/>
        <end position="2958"/>
    </location>
</feature>
<feature type="region of interest" description="Disordered" evidence="7">
    <location>
        <begin position="1542"/>
        <end position="1580"/>
    </location>
</feature>
<feature type="compositionally biased region" description="Low complexity" evidence="7">
    <location>
        <begin position="3325"/>
        <end position="3337"/>
    </location>
</feature>
<dbReference type="EMBL" id="CM008970">
    <property type="protein sequence ID" value="PNW78446.1"/>
    <property type="molecule type" value="Genomic_DNA"/>
</dbReference>
<keyword evidence="8" id="KW-0812">Transmembrane</keyword>
<feature type="compositionally biased region" description="Low complexity" evidence="7">
    <location>
        <begin position="2288"/>
        <end position="2301"/>
    </location>
</feature>
<feature type="region of interest" description="Disordered" evidence="7">
    <location>
        <begin position="2194"/>
        <end position="2238"/>
    </location>
</feature>
<dbReference type="FunFam" id="3.30.450.20:FF:000060">
    <property type="entry name" value="Sensor protein FixL"/>
    <property type="match status" value="1"/>
</dbReference>
<feature type="transmembrane region" description="Helical" evidence="8">
    <location>
        <begin position="317"/>
        <end position="338"/>
    </location>
</feature>
<dbReference type="Gramene" id="PNW78446">
    <property type="protein sequence ID" value="PNW78446"/>
    <property type="gene ID" value="CHLRE_09g397050v5"/>
</dbReference>
<evidence type="ECO:0000313" key="10">
    <source>
        <dbReference type="EMBL" id="PNW78446.1"/>
    </source>
</evidence>
<keyword evidence="2" id="KW-0716">Sensory transduction</keyword>
<dbReference type="PaxDb" id="3055-EDP02609"/>
<feature type="region of interest" description="Disordered" evidence="7">
    <location>
        <begin position="807"/>
        <end position="856"/>
    </location>
</feature>
<dbReference type="InterPro" id="IPR052994">
    <property type="entry name" value="Tiny_macrocysts_regulators"/>
</dbReference>
<keyword evidence="5" id="KW-0418">Kinase</keyword>
<feature type="compositionally biased region" description="Gly residues" evidence="7">
    <location>
        <begin position="2431"/>
        <end position="2440"/>
    </location>
</feature>
<feature type="region of interest" description="Disordered" evidence="7">
    <location>
        <begin position="1600"/>
        <end position="1694"/>
    </location>
</feature>
<feature type="compositionally biased region" description="Gly residues" evidence="7">
    <location>
        <begin position="3338"/>
        <end position="3350"/>
    </location>
</feature>
<feature type="transmembrane region" description="Helical" evidence="8">
    <location>
        <begin position="2732"/>
        <end position="2755"/>
    </location>
</feature>
<feature type="compositionally biased region" description="Polar residues" evidence="7">
    <location>
        <begin position="822"/>
        <end position="837"/>
    </location>
</feature>
<keyword evidence="1" id="KW-0600">Photoreceptor protein</keyword>
<feature type="transmembrane region" description="Helical" evidence="8">
    <location>
        <begin position="2482"/>
        <end position="2502"/>
    </location>
</feature>
<feature type="compositionally biased region" description="Polar residues" evidence="7">
    <location>
        <begin position="1740"/>
        <end position="1756"/>
    </location>
</feature>
<evidence type="ECO:0000313" key="11">
    <source>
        <dbReference type="Proteomes" id="UP000006906"/>
    </source>
</evidence>
<dbReference type="GO" id="GO:0005524">
    <property type="term" value="F:ATP binding"/>
    <property type="evidence" value="ECO:0007669"/>
    <property type="project" value="UniProtKB-KW"/>
</dbReference>
<protein>
    <recommendedName>
        <fullName evidence="9">PAS domain-containing protein</fullName>
    </recommendedName>
</protein>
<feature type="compositionally biased region" description="Polar residues" evidence="7">
    <location>
        <begin position="1257"/>
        <end position="1275"/>
    </location>
</feature>
<dbReference type="Pfam" id="PF25474">
    <property type="entry name" value="TPR_TmcB"/>
    <property type="match status" value="1"/>
</dbReference>
<organism evidence="10 11">
    <name type="scientific">Chlamydomonas reinhardtii</name>
    <name type="common">Chlamydomonas smithii</name>
    <dbReference type="NCBI Taxonomy" id="3055"/>
    <lineage>
        <taxon>Eukaryota</taxon>
        <taxon>Viridiplantae</taxon>
        <taxon>Chlorophyta</taxon>
        <taxon>core chlorophytes</taxon>
        <taxon>Chlorophyceae</taxon>
        <taxon>CS clade</taxon>
        <taxon>Chlamydomonadales</taxon>
        <taxon>Chlamydomonadaceae</taxon>
        <taxon>Chlamydomonas</taxon>
    </lineage>
</organism>
<feature type="compositionally biased region" description="Basic and acidic residues" evidence="7">
    <location>
        <begin position="2304"/>
        <end position="2317"/>
    </location>
</feature>
<dbReference type="PROSITE" id="PS50112">
    <property type="entry name" value="PAS"/>
    <property type="match status" value="1"/>
</dbReference>
<feature type="region of interest" description="Disordered" evidence="7">
    <location>
        <begin position="2265"/>
        <end position="2360"/>
    </location>
</feature>
<dbReference type="GO" id="GO:0016301">
    <property type="term" value="F:kinase activity"/>
    <property type="evidence" value="ECO:0007669"/>
    <property type="project" value="UniProtKB-KW"/>
</dbReference>
<keyword evidence="11" id="KW-1185">Reference proteome</keyword>
<feature type="compositionally biased region" description="Low complexity" evidence="7">
    <location>
        <begin position="1448"/>
        <end position="1460"/>
    </location>
</feature>
<dbReference type="InterPro" id="IPR057352">
    <property type="entry name" value="TPR_TmcB/C"/>
</dbReference>
<dbReference type="CDD" id="cd00130">
    <property type="entry name" value="PAS"/>
    <property type="match status" value="1"/>
</dbReference>
<dbReference type="GO" id="GO:0009881">
    <property type="term" value="F:photoreceptor activity"/>
    <property type="evidence" value="ECO:0007669"/>
    <property type="project" value="UniProtKB-KW"/>
</dbReference>
<evidence type="ECO:0000256" key="2">
    <source>
        <dbReference type="ARBA" id="ARBA00022606"/>
    </source>
</evidence>
<dbReference type="KEGG" id="cre:CHLRE_09g397050v5"/>
<evidence type="ECO:0000256" key="3">
    <source>
        <dbReference type="ARBA" id="ARBA00022679"/>
    </source>
</evidence>
<feature type="transmembrane region" description="Helical" evidence="8">
    <location>
        <begin position="244"/>
        <end position="262"/>
    </location>
</feature>
<dbReference type="OrthoDB" id="545912at2759"/>
<dbReference type="PANTHER" id="PTHR31600:SF2">
    <property type="entry name" value="GAMETE ENRICHED GENE 10 PROTEIN-RELATED"/>
    <property type="match status" value="1"/>
</dbReference>
<feature type="region of interest" description="Disordered" evidence="7">
    <location>
        <begin position="2423"/>
        <end position="2447"/>
    </location>
</feature>
<dbReference type="PANTHER" id="PTHR31600">
    <property type="entry name" value="TINY MACROCYSTS PROTEIN B-RELATED"/>
    <property type="match status" value="1"/>
</dbReference>
<feature type="transmembrane region" description="Helical" evidence="8">
    <location>
        <begin position="274"/>
        <end position="297"/>
    </location>
</feature>
<evidence type="ECO:0000256" key="4">
    <source>
        <dbReference type="ARBA" id="ARBA00022741"/>
    </source>
</evidence>
<gene>
    <name evidence="10" type="ORF">CHLRE_09g397050v5</name>
</gene>
<dbReference type="GeneID" id="5720181"/>
<evidence type="ECO:0000256" key="1">
    <source>
        <dbReference type="ARBA" id="ARBA00022543"/>
    </source>
</evidence>
<accession>A0A2K3DD35</accession>
<keyword evidence="8" id="KW-1133">Transmembrane helix</keyword>
<feature type="region of interest" description="Disordered" evidence="7">
    <location>
        <begin position="3303"/>
        <end position="3395"/>
    </location>
</feature>
<reference evidence="10 11" key="1">
    <citation type="journal article" date="2007" name="Science">
        <title>The Chlamydomonas genome reveals the evolution of key animal and plant functions.</title>
        <authorList>
            <person name="Merchant S.S."/>
            <person name="Prochnik S.E."/>
            <person name="Vallon O."/>
            <person name="Harris E.H."/>
            <person name="Karpowicz S.J."/>
            <person name="Witman G.B."/>
            <person name="Terry A."/>
            <person name="Salamov A."/>
            <person name="Fritz-Laylin L.K."/>
            <person name="Marechal-Drouard L."/>
            <person name="Marshall W.F."/>
            <person name="Qu L.H."/>
            <person name="Nelson D.R."/>
            <person name="Sanderfoot A.A."/>
            <person name="Spalding M.H."/>
            <person name="Kapitonov V.V."/>
            <person name="Ren Q."/>
            <person name="Ferris P."/>
            <person name="Lindquist E."/>
            <person name="Shapiro H."/>
            <person name="Lucas S.M."/>
            <person name="Grimwood J."/>
            <person name="Schmutz J."/>
            <person name="Cardol P."/>
            <person name="Cerutti H."/>
            <person name="Chanfreau G."/>
            <person name="Chen C.L."/>
            <person name="Cognat V."/>
            <person name="Croft M.T."/>
            <person name="Dent R."/>
            <person name="Dutcher S."/>
            <person name="Fernandez E."/>
            <person name="Fukuzawa H."/>
            <person name="Gonzalez-Ballester D."/>
            <person name="Gonzalez-Halphen D."/>
            <person name="Hallmann A."/>
            <person name="Hanikenne M."/>
            <person name="Hippler M."/>
            <person name="Inwood W."/>
            <person name="Jabbari K."/>
            <person name="Kalanon M."/>
            <person name="Kuras R."/>
            <person name="Lefebvre P.A."/>
            <person name="Lemaire S.D."/>
            <person name="Lobanov A.V."/>
            <person name="Lohr M."/>
            <person name="Manuell A."/>
            <person name="Meier I."/>
            <person name="Mets L."/>
            <person name="Mittag M."/>
            <person name="Mittelmeier T."/>
            <person name="Moroney J.V."/>
            <person name="Moseley J."/>
            <person name="Napoli C."/>
            <person name="Nedelcu A.M."/>
            <person name="Niyogi K."/>
            <person name="Novoselov S.V."/>
            <person name="Paulsen I.T."/>
            <person name="Pazour G."/>
            <person name="Purton S."/>
            <person name="Ral J.P."/>
            <person name="Riano-Pachon D.M."/>
            <person name="Riekhof W."/>
            <person name="Rymarquis L."/>
            <person name="Schroda M."/>
            <person name="Stern D."/>
            <person name="Umen J."/>
            <person name="Willows R."/>
            <person name="Wilson N."/>
            <person name="Zimmer S.L."/>
            <person name="Allmer J."/>
            <person name="Balk J."/>
            <person name="Bisova K."/>
            <person name="Chen C.J."/>
            <person name="Elias M."/>
            <person name="Gendler K."/>
            <person name="Hauser C."/>
            <person name="Lamb M.R."/>
            <person name="Ledford H."/>
            <person name="Long J.C."/>
            <person name="Minagawa J."/>
            <person name="Page M.D."/>
            <person name="Pan J."/>
            <person name="Pootakham W."/>
            <person name="Roje S."/>
            <person name="Rose A."/>
            <person name="Stahlberg E."/>
            <person name="Terauchi A.M."/>
            <person name="Yang P."/>
            <person name="Ball S."/>
            <person name="Bowler C."/>
            <person name="Dieckmann C.L."/>
            <person name="Gladyshev V.N."/>
            <person name="Green P."/>
            <person name="Jorgensen R."/>
            <person name="Mayfield S."/>
            <person name="Mueller-Roeber B."/>
            <person name="Rajamani S."/>
            <person name="Sayre R.T."/>
            <person name="Brokstein P."/>
            <person name="Dubchak I."/>
            <person name="Goodstein D."/>
            <person name="Hornick L."/>
            <person name="Huang Y.W."/>
            <person name="Jhaveri J."/>
            <person name="Luo Y."/>
            <person name="Martinez D."/>
            <person name="Ngau W.C."/>
            <person name="Otillar B."/>
            <person name="Poliakov A."/>
            <person name="Porter A."/>
            <person name="Szajkowski L."/>
            <person name="Werner G."/>
            <person name="Zhou K."/>
            <person name="Grigoriev I.V."/>
            <person name="Rokhsar D.S."/>
            <person name="Grossman A.R."/>
        </authorList>
    </citation>
    <scope>NUCLEOTIDE SEQUENCE [LARGE SCALE GENOMIC DNA]</scope>
    <source>
        <strain evidence="11">CC-503</strain>
    </source>
</reference>
<dbReference type="ExpressionAtlas" id="A0A2K3DD35">
    <property type="expression patterns" value="baseline"/>
</dbReference>
<keyword evidence="6" id="KW-0067">ATP-binding</keyword>
<dbReference type="SMART" id="SM00091">
    <property type="entry name" value="PAS"/>
    <property type="match status" value="3"/>
</dbReference>
<proteinExistence type="predicted"/>